<dbReference type="Gene3D" id="1.25.40.10">
    <property type="entry name" value="Tetratricopeptide repeat domain"/>
    <property type="match status" value="1"/>
</dbReference>
<feature type="compositionally biased region" description="Basic and acidic residues" evidence="1">
    <location>
        <begin position="325"/>
        <end position="337"/>
    </location>
</feature>
<dbReference type="InterPro" id="IPR002182">
    <property type="entry name" value="NB-ARC"/>
</dbReference>
<evidence type="ECO:0000256" key="1">
    <source>
        <dbReference type="SAM" id="MobiDB-lite"/>
    </source>
</evidence>
<evidence type="ECO:0000313" key="4">
    <source>
        <dbReference type="Proteomes" id="UP000307874"/>
    </source>
</evidence>
<evidence type="ECO:0000313" key="3">
    <source>
        <dbReference type="EMBL" id="TNB48052.1"/>
    </source>
</evidence>
<sequence>MSSIPLSAYFDEEALFDRLTEGISGQNKEVLFVVGAPLTAPTAQISTGVLDVSGVTNLIRNYFSGTSSFSKLEESLRNSSNAYQQAFEFLSGRRGPHVAEQIIKLAVLNAHSSYEGDPQKNGFSVPPDSVLIELEKNTSAWHLTPGVKSLGELCSKAPEIFGKKIITSNFDPLIEVSIESASGKAWRTVLFTDGDPLRSEASGCHVIHIHGFWVGSDCLHTGTQLSQKRPSLKNSILTLMKDKIVVVLAYGGWRDIFTDSLRALVANASEFPEIIWTFYSDTPEIDEETLNFLQPGLDRGRVSLYRGIDCHRILPRLSAFWSEQKSTKDDDSPKDVEPEPSTPPELPILKLPQFGSDRPPSIDHWVGREDEIGTLHRSTAKVVSITGLGGEGKSVLAAHYLSDVEKGKTPYVHVDWRDCKEEGDRIRTQIISVIGRLSGGKTSFSDLSRSSESDLIDIFIELSREVSTVIVLDNVDHYVDFGESKYLGILDKLVFKFSNSSTKSRLIITCRPPIKYDLMGFDTIRLTGLSLGEVIQLFENRNGKNSIDHRAINRVFEFTKGHAFWNDLISAQIARRDKLTIDMILDDLERGRAEGPDILSSIWGELPDRERLILQVLSETVRPENSETIFEMVSSKLRYNKFDRAMRSLTNANLLVVKKERNEPDLYDLHPLVGQFVRTNFARSERLGFIEIVLNQYAVIISGIGKIVGVHLPQSLLERFSQKAELEIEAGKISDAFNTLFESSDALIGSGNIEEYIRVAKILFSNTNWEINSREIDVFDRVLTSYVECLSLHDRFDEAEGVLDTFRRYVPENTARFIGYCDIRCYLYWIKKDYDESIRWGERGVELKETSNVDTRHDCSHNLALARRDNGDASRAISFFCKQHSLEELIDPASETAKDDGPLLGNVGRCLQLMGRHEEALVCLRKSAIAVEGDNGKSRANNRGWAREWIGNSLAETGAIDLAYAFYRDGAEILKSTSPHRARKMLLAADALPTEEKMDKLHQFELENRVRAWLRTK</sequence>
<keyword evidence="4" id="KW-1185">Reference proteome</keyword>
<protein>
    <recommendedName>
        <fullName evidence="2">NB-ARC domain-containing protein</fullName>
    </recommendedName>
</protein>
<comment type="caution">
    <text evidence="3">The sequence shown here is derived from an EMBL/GenBank/DDBJ whole genome shotgun (WGS) entry which is preliminary data.</text>
</comment>
<dbReference type="Gene3D" id="3.40.50.300">
    <property type="entry name" value="P-loop containing nucleotide triphosphate hydrolases"/>
    <property type="match status" value="1"/>
</dbReference>
<dbReference type="GO" id="GO:0043531">
    <property type="term" value="F:ADP binding"/>
    <property type="evidence" value="ECO:0007669"/>
    <property type="project" value="InterPro"/>
</dbReference>
<dbReference type="SUPFAM" id="SSF48452">
    <property type="entry name" value="TPR-like"/>
    <property type="match status" value="1"/>
</dbReference>
<feature type="domain" description="NB-ARC" evidence="2">
    <location>
        <begin position="375"/>
        <end position="540"/>
    </location>
</feature>
<gene>
    <name evidence="3" type="ORF">FF124_10755</name>
</gene>
<proteinExistence type="predicted"/>
<dbReference type="Pfam" id="PF00931">
    <property type="entry name" value="NB-ARC"/>
    <property type="match status" value="1"/>
</dbReference>
<dbReference type="EMBL" id="VCLB01000005">
    <property type="protein sequence ID" value="TNB48052.1"/>
    <property type="molecule type" value="Genomic_DNA"/>
</dbReference>
<reference evidence="3 4" key="1">
    <citation type="submission" date="2019-06" db="EMBL/GenBank/DDBJ databases">
        <title>Martelella lutilitoris sp. nov., isolated from a tidal mudflat.</title>
        <authorList>
            <person name="Kim Y.-J."/>
        </authorList>
    </citation>
    <scope>NUCLEOTIDE SEQUENCE [LARGE SCALE GENOMIC DNA]</scope>
    <source>
        <strain evidence="3 4">GH2-6</strain>
    </source>
</reference>
<dbReference type="AlphaFoldDB" id="A0A5C4JS55"/>
<name>A0A5C4JS55_9HYPH</name>
<dbReference type="Pfam" id="PF13289">
    <property type="entry name" value="SIR2_2"/>
    <property type="match status" value="1"/>
</dbReference>
<dbReference type="InterPro" id="IPR011990">
    <property type="entry name" value="TPR-like_helical_dom_sf"/>
</dbReference>
<feature type="region of interest" description="Disordered" evidence="1">
    <location>
        <begin position="324"/>
        <end position="356"/>
    </location>
</feature>
<dbReference type="SUPFAM" id="SSF52540">
    <property type="entry name" value="P-loop containing nucleoside triphosphate hydrolases"/>
    <property type="match status" value="1"/>
</dbReference>
<evidence type="ECO:0000259" key="2">
    <source>
        <dbReference type="Pfam" id="PF00931"/>
    </source>
</evidence>
<dbReference type="InterPro" id="IPR027417">
    <property type="entry name" value="P-loop_NTPase"/>
</dbReference>
<dbReference type="RefSeq" id="WP_138748481.1">
    <property type="nucleotide sequence ID" value="NZ_VCLB01000005.1"/>
</dbReference>
<dbReference type="OrthoDB" id="5509947at2"/>
<dbReference type="Proteomes" id="UP000307874">
    <property type="component" value="Unassembled WGS sequence"/>
</dbReference>
<accession>A0A5C4JS55</accession>
<organism evidence="3 4">
    <name type="scientific">Martelella lutilitoris</name>
    <dbReference type="NCBI Taxonomy" id="2583532"/>
    <lineage>
        <taxon>Bacteria</taxon>
        <taxon>Pseudomonadati</taxon>
        <taxon>Pseudomonadota</taxon>
        <taxon>Alphaproteobacteria</taxon>
        <taxon>Hyphomicrobiales</taxon>
        <taxon>Aurantimonadaceae</taxon>
        <taxon>Martelella</taxon>
    </lineage>
</organism>